<dbReference type="SUPFAM" id="SSF51735">
    <property type="entry name" value="NAD(P)-binding Rossmann-fold domains"/>
    <property type="match status" value="1"/>
</dbReference>
<dbReference type="Pfam" id="PF01118">
    <property type="entry name" value="Semialdhyde_dh"/>
    <property type="match status" value="1"/>
</dbReference>
<evidence type="ECO:0000256" key="1">
    <source>
        <dbReference type="ARBA" id="ARBA00004862"/>
    </source>
</evidence>
<dbReference type="EMBL" id="PEYM01000044">
    <property type="protein sequence ID" value="PIS30911.1"/>
    <property type="molecule type" value="Genomic_DNA"/>
</dbReference>
<accession>A0A2H0Y0F9</accession>
<feature type="active site" evidence="7 8">
    <location>
        <position position="152"/>
    </location>
</feature>
<dbReference type="PANTHER" id="PTHR32338">
    <property type="entry name" value="N-ACETYL-GAMMA-GLUTAMYL-PHOSPHATE REDUCTASE, CHLOROPLASTIC-RELATED-RELATED"/>
    <property type="match status" value="1"/>
</dbReference>
<dbReference type="Gene3D" id="3.40.50.720">
    <property type="entry name" value="NAD(P)-binding Rossmann-like Domain"/>
    <property type="match status" value="1"/>
</dbReference>
<dbReference type="InterPro" id="IPR023013">
    <property type="entry name" value="AGPR_AS"/>
</dbReference>
<dbReference type="InterPro" id="IPR058924">
    <property type="entry name" value="AGPR_dimerisation_dom"/>
</dbReference>
<comment type="similarity">
    <text evidence="7">Belongs to the NAGSA dehydrogenase family. Type 1 subfamily.</text>
</comment>
<dbReference type="Gene3D" id="3.30.360.10">
    <property type="entry name" value="Dihydrodipicolinate Reductase, domain 2"/>
    <property type="match status" value="1"/>
</dbReference>
<comment type="subcellular location">
    <subcellularLocation>
        <location evidence="7">Cytoplasm</location>
    </subcellularLocation>
</comment>
<comment type="function">
    <text evidence="7">Catalyzes the NADPH-dependent reduction of N-acetyl-5-glutamyl phosphate to yield N-acetyl-L-glutamate 5-semialdehyde.</text>
</comment>
<dbReference type="CDD" id="cd17895">
    <property type="entry name" value="AGPR_1_N"/>
    <property type="match status" value="1"/>
</dbReference>
<proteinExistence type="inferred from homology"/>
<dbReference type="Pfam" id="PF22698">
    <property type="entry name" value="Semialdhyde_dhC_1"/>
    <property type="match status" value="1"/>
</dbReference>
<name>A0A2H0Y0F9_UNCSA</name>
<dbReference type="SUPFAM" id="SSF55347">
    <property type="entry name" value="Glyceraldehyde-3-phosphate dehydrogenase-like, C-terminal domain"/>
    <property type="match status" value="1"/>
</dbReference>
<evidence type="ECO:0000259" key="9">
    <source>
        <dbReference type="SMART" id="SM00859"/>
    </source>
</evidence>
<keyword evidence="7" id="KW-0963">Cytoplasm</keyword>
<gene>
    <name evidence="7" type="primary">argC</name>
    <name evidence="10" type="ORF">COT42_02150</name>
</gene>
<evidence type="ECO:0000256" key="2">
    <source>
        <dbReference type="ARBA" id="ARBA00022571"/>
    </source>
</evidence>
<keyword evidence="5 7" id="KW-0560">Oxidoreductase</keyword>
<comment type="caution">
    <text evidence="10">The sequence shown here is derived from an EMBL/GenBank/DDBJ whole genome shotgun (WGS) entry which is preliminary data.</text>
</comment>
<protein>
    <recommendedName>
        <fullName evidence="7">N-acetyl-gamma-glutamyl-phosphate reductase</fullName>
        <shortName evidence="7">AGPR</shortName>
        <ecNumber evidence="7">1.2.1.38</ecNumber>
    </recommendedName>
    <alternativeName>
        <fullName evidence="7">N-acetyl-glutamate semialdehyde dehydrogenase</fullName>
        <shortName evidence="7">NAGSA dehydrogenase</shortName>
    </alternativeName>
</protein>
<dbReference type="InterPro" id="IPR050085">
    <property type="entry name" value="AGPR"/>
</dbReference>
<evidence type="ECO:0000256" key="4">
    <source>
        <dbReference type="ARBA" id="ARBA00022857"/>
    </source>
</evidence>
<feature type="domain" description="Semialdehyde dehydrogenase NAD-binding" evidence="9">
    <location>
        <begin position="3"/>
        <end position="144"/>
    </location>
</feature>
<dbReference type="Proteomes" id="UP000231343">
    <property type="component" value="Unassembled WGS sequence"/>
</dbReference>
<evidence type="ECO:0000256" key="3">
    <source>
        <dbReference type="ARBA" id="ARBA00022605"/>
    </source>
</evidence>
<comment type="catalytic activity">
    <reaction evidence="6 7">
        <text>N-acetyl-L-glutamate 5-semialdehyde + phosphate + NADP(+) = N-acetyl-L-glutamyl 5-phosphate + NADPH + H(+)</text>
        <dbReference type="Rhea" id="RHEA:21588"/>
        <dbReference type="ChEBI" id="CHEBI:15378"/>
        <dbReference type="ChEBI" id="CHEBI:29123"/>
        <dbReference type="ChEBI" id="CHEBI:43474"/>
        <dbReference type="ChEBI" id="CHEBI:57783"/>
        <dbReference type="ChEBI" id="CHEBI:57936"/>
        <dbReference type="ChEBI" id="CHEBI:58349"/>
        <dbReference type="EC" id="1.2.1.38"/>
    </reaction>
</comment>
<dbReference type="GO" id="GO:0051287">
    <property type="term" value="F:NAD binding"/>
    <property type="evidence" value="ECO:0007669"/>
    <property type="project" value="InterPro"/>
</dbReference>
<dbReference type="GO" id="GO:0005737">
    <property type="term" value="C:cytoplasm"/>
    <property type="evidence" value="ECO:0007669"/>
    <property type="project" value="UniProtKB-SubCell"/>
</dbReference>
<dbReference type="PROSITE" id="PS01224">
    <property type="entry name" value="ARGC"/>
    <property type="match status" value="1"/>
</dbReference>
<evidence type="ECO:0000313" key="11">
    <source>
        <dbReference type="Proteomes" id="UP000231343"/>
    </source>
</evidence>
<dbReference type="HAMAP" id="MF_00150">
    <property type="entry name" value="ArgC_type1"/>
    <property type="match status" value="1"/>
</dbReference>
<sequence length="348" mass="38148">MIKAGVIGAGGYAGINLISLLLRHPEVELSWVVSEEAHKGKKLDELFPHLTNICDLACGTLDDVKKLAKNVDVVFLALPHGIALDYVPDILAVGAKVVDLGADYRFDDEAVFKKWYGIEHKDKKVFAEAVFGLPELYREKIKKARLIGNPGCYPTASILGITPLAKKGLIDNTSIIVDAKSGVSGAGRSAKVAMLYCERNEGIKAYSVTNHRHMGEIEYQVARASGDQGTRVTFVPHLVPQSRGILTSIYAKLTNNEQRTTNNLMEIYKDFYKGEPFVRIYETPCTKNVWYTNYCDIGVEVNRATGMVIVTSAIDNLIKGAAGQAVQNMNLIFGYSETAGLDKIGVYP</sequence>
<dbReference type="SMART" id="SM00859">
    <property type="entry name" value="Semialdhyde_dh"/>
    <property type="match status" value="1"/>
</dbReference>
<dbReference type="GO" id="GO:0006526">
    <property type="term" value="P:L-arginine biosynthetic process"/>
    <property type="evidence" value="ECO:0007669"/>
    <property type="project" value="UniProtKB-UniRule"/>
</dbReference>
<dbReference type="FunFam" id="3.30.360.10:FF:000014">
    <property type="entry name" value="N-acetyl-gamma-glutamyl-phosphate reductase"/>
    <property type="match status" value="1"/>
</dbReference>
<dbReference type="AlphaFoldDB" id="A0A2H0Y0F9"/>
<comment type="pathway">
    <text evidence="1 7">Amino-acid biosynthesis; L-arginine biosynthesis; N(2)-acetyl-L-ornithine from L-glutamate: step 3/4.</text>
</comment>
<dbReference type="PANTHER" id="PTHR32338:SF10">
    <property type="entry name" value="N-ACETYL-GAMMA-GLUTAMYL-PHOSPHATE REDUCTASE, CHLOROPLASTIC-RELATED"/>
    <property type="match status" value="1"/>
</dbReference>
<dbReference type="CDD" id="cd23934">
    <property type="entry name" value="AGPR_1_C"/>
    <property type="match status" value="1"/>
</dbReference>
<keyword evidence="4 7" id="KW-0521">NADP</keyword>
<dbReference type="EC" id="1.2.1.38" evidence="7"/>
<evidence type="ECO:0000256" key="6">
    <source>
        <dbReference type="ARBA" id="ARBA00050557"/>
    </source>
</evidence>
<dbReference type="InterPro" id="IPR000534">
    <property type="entry name" value="Semialdehyde_DH_NAD-bd"/>
</dbReference>
<organism evidence="10 11">
    <name type="scientific">Candidatus Saganbacteria bacterium CG08_land_8_20_14_0_20_45_16</name>
    <dbReference type="NCBI Taxonomy" id="2014293"/>
    <lineage>
        <taxon>Bacteria</taxon>
        <taxon>Bacillati</taxon>
        <taxon>Saganbacteria</taxon>
    </lineage>
</organism>
<dbReference type="UniPathway" id="UPA00068">
    <property type="reaction ID" value="UER00108"/>
</dbReference>
<evidence type="ECO:0000313" key="10">
    <source>
        <dbReference type="EMBL" id="PIS30911.1"/>
    </source>
</evidence>
<evidence type="ECO:0000256" key="8">
    <source>
        <dbReference type="PROSITE-ProRule" id="PRU10010"/>
    </source>
</evidence>
<dbReference type="GO" id="GO:0070401">
    <property type="term" value="F:NADP+ binding"/>
    <property type="evidence" value="ECO:0007669"/>
    <property type="project" value="InterPro"/>
</dbReference>
<dbReference type="NCBIfam" id="TIGR01850">
    <property type="entry name" value="argC"/>
    <property type="match status" value="1"/>
</dbReference>
<evidence type="ECO:0000256" key="5">
    <source>
        <dbReference type="ARBA" id="ARBA00023002"/>
    </source>
</evidence>
<keyword evidence="2 7" id="KW-0055">Arginine biosynthesis</keyword>
<dbReference type="InterPro" id="IPR036291">
    <property type="entry name" value="NAD(P)-bd_dom_sf"/>
</dbReference>
<evidence type="ECO:0000256" key="7">
    <source>
        <dbReference type="HAMAP-Rule" id="MF_00150"/>
    </source>
</evidence>
<keyword evidence="3 7" id="KW-0028">Amino-acid biosynthesis</keyword>
<reference evidence="10 11" key="1">
    <citation type="submission" date="2017-09" db="EMBL/GenBank/DDBJ databases">
        <title>Depth-based differentiation of microbial function through sediment-hosted aquifers and enrichment of novel symbionts in the deep terrestrial subsurface.</title>
        <authorList>
            <person name="Probst A.J."/>
            <person name="Ladd B."/>
            <person name="Jarett J.K."/>
            <person name="Geller-Mcgrath D.E."/>
            <person name="Sieber C.M."/>
            <person name="Emerson J.B."/>
            <person name="Anantharaman K."/>
            <person name="Thomas B.C."/>
            <person name="Malmstrom R."/>
            <person name="Stieglmeier M."/>
            <person name="Klingl A."/>
            <person name="Woyke T."/>
            <person name="Ryan C.M."/>
            <person name="Banfield J.F."/>
        </authorList>
    </citation>
    <scope>NUCLEOTIDE SEQUENCE [LARGE SCALE GENOMIC DNA]</scope>
    <source>
        <strain evidence="10">CG08_land_8_20_14_0_20_45_16</strain>
    </source>
</reference>
<dbReference type="GO" id="GO:0003942">
    <property type="term" value="F:N-acetyl-gamma-glutamyl-phosphate reductase activity"/>
    <property type="evidence" value="ECO:0007669"/>
    <property type="project" value="UniProtKB-UniRule"/>
</dbReference>
<dbReference type="InterPro" id="IPR000706">
    <property type="entry name" value="AGPR_type-1"/>
</dbReference>